<gene>
    <name evidence="5" type="primary">aslA_2</name>
    <name evidence="5" type="ORF">FUAX_32270</name>
</gene>
<dbReference type="PANTHER" id="PTHR42693">
    <property type="entry name" value="ARYLSULFATASE FAMILY MEMBER"/>
    <property type="match status" value="1"/>
</dbReference>
<dbReference type="GO" id="GO:0004065">
    <property type="term" value="F:arylsulfatase activity"/>
    <property type="evidence" value="ECO:0007669"/>
    <property type="project" value="TreeGrafter"/>
</dbReference>
<evidence type="ECO:0000313" key="5">
    <source>
        <dbReference type="EMBL" id="BDD10795.1"/>
    </source>
</evidence>
<evidence type="ECO:0000256" key="1">
    <source>
        <dbReference type="ARBA" id="ARBA00008779"/>
    </source>
</evidence>
<comment type="similarity">
    <text evidence="1">Belongs to the sulfatase family.</text>
</comment>
<dbReference type="KEGG" id="fax:FUAX_32270"/>
<proteinExistence type="inferred from homology"/>
<dbReference type="Proteomes" id="UP001348817">
    <property type="component" value="Chromosome"/>
</dbReference>
<name>A0AAU9DI42_9BACT</name>
<evidence type="ECO:0000259" key="4">
    <source>
        <dbReference type="Pfam" id="PF00884"/>
    </source>
</evidence>
<dbReference type="CDD" id="cd16025">
    <property type="entry name" value="PAS_like"/>
    <property type="match status" value="1"/>
</dbReference>
<dbReference type="Gene3D" id="3.30.1120.10">
    <property type="match status" value="1"/>
</dbReference>
<dbReference type="InterPro" id="IPR000917">
    <property type="entry name" value="Sulfatase_N"/>
</dbReference>
<evidence type="ECO:0000313" key="6">
    <source>
        <dbReference type="Proteomes" id="UP001348817"/>
    </source>
</evidence>
<dbReference type="Pfam" id="PF00884">
    <property type="entry name" value="Sulfatase"/>
    <property type="match status" value="1"/>
</dbReference>
<evidence type="ECO:0000256" key="3">
    <source>
        <dbReference type="PIRSR" id="PIRSR600917-52"/>
    </source>
</evidence>
<keyword evidence="2" id="KW-0378">Hydrolase</keyword>
<comment type="PTM">
    <text evidence="3">The conversion to 3-oxoalanine (also known as C-formylglycine, FGly), of a serine or cysteine residue in prokaryotes and of a cysteine residue in eukaryotes, is critical for catalytic activity.</text>
</comment>
<sequence length="535" mass="60883">MKVFRRYLRSIAVGGAFVASAWSCAGKKADDRPNIVLILADDMGWSDLGCYGSEVKTPNLDRLAENGVRFTQMYNTSKSFPSRAALITGVYAQQSGQHRTHKNPITSAVTMGEVLGQAGYRTLWSGKHHGAENPFTRGYDRYFGLKDGATNHFNPGNQRPGEGLPAQKRTRSWCVDSTEYYPYTPTERDFYSTDYYTKYALDWLEEYKKEDKPFFLYMAYTAPHDPLQAWPEDVAKYRGKYLEGYETTRRARFAKQRELGIVGPEVKLSEAIYKDWDSMTDEQKDEEDLKMATYSAMIDRLDQNIGKLMAKIEEAGELDNTLIVFVSDNGSSPEIVELETDSGPSCSLTNWTSLGPDWANVSNTPYRFFKTYSHEGGIRTPMIAHWPAKIKSKGDIVKYPGHFMDMMPTFVEITGAKYPQTHNGHPVAPMQGESLMPALTENREVREKPLFWEWARGSAARKGDWKIVRHSKKEWELYNLKNDPSETTDLAEKNPEKLAELDAMFKAWKADCAKWQKANKKIREGLKAGELQAKL</sequence>
<organism evidence="5 6">
    <name type="scientific">Fulvitalea axinellae</name>
    <dbReference type="NCBI Taxonomy" id="1182444"/>
    <lineage>
        <taxon>Bacteria</taxon>
        <taxon>Pseudomonadati</taxon>
        <taxon>Bacteroidota</taxon>
        <taxon>Cytophagia</taxon>
        <taxon>Cytophagales</taxon>
        <taxon>Persicobacteraceae</taxon>
        <taxon>Fulvitalea</taxon>
    </lineage>
</organism>
<dbReference type="SUPFAM" id="SSF53649">
    <property type="entry name" value="Alkaline phosphatase-like"/>
    <property type="match status" value="1"/>
</dbReference>
<reference evidence="5 6" key="1">
    <citation type="submission" date="2021-12" db="EMBL/GenBank/DDBJ databases">
        <title>Genome sequencing of bacteria with rrn-lacking chromosome and rrn-plasmid.</title>
        <authorList>
            <person name="Anda M."/>
            <person name="Iwasaki W."/>
        </authorList>
    </citation>
    <scope>NUCLEOTIDE SEQUENCE [LARGE SCALE GENOMIC DNA]</scope>
    <source>
        <strain evidence="5 6">DSM 100852</strain>
    </source>
</reference>
<dbReference type="Gene3D" id="3.40.720.10">
    <property type="entry name" value="Alkaline Phosphatase, subunit A"/>
    <property type="match status" value="1"/>
</dbReference>
<accession>A0AAU9DI42</accession>
<dbReference type="PANTHER" id="PTHR42693:SF53">
    <property type="entry name" value="ENDO-4-O-SULFATASE"/>
    <property type="match status" value="1"/>
</dbReference>
<dbReference type="InterPro" id="IPR050738">
    <property type="entry name" value="Sulfatase"/>
</dbReference>
<protein>
    <submittedName>
        <fullName evidence="5">Arylsulfatase</fullName>
    </submittedName>
</protein>
<dbReference type="EMBL" id="AP025314">
    <property type="protein sequence ID" value="BDD10795.1"/>
    <property type="molecule type" value="Genomic_DNA"/>
</dbReference>
<dbReference type="RefSeq" id="WP_338392329.1">
    <property type="nucleotide sequence ID" value="NZ_AP025314.1"/>
</dbReference>
<evidence type="ECO:0000256" key="2">
    <source>
        <dbReference type="ARBA" id="ARBA00022801"/>
    </source>
</evidence>
<keyword evidence="6" id="KW-1185">Reference proteome</keyword>
<dbReference type="InterPro" id="IPR017850">
    <property type="entry name" value="Alkaline_phosphatase_core_sf"/>
</dbReference>
<feature type="modified residue" description="3-oxoalanine (Ser)" evidence="3">
    <location>
        <position position="79"/>
    </location>
</feature>
<feature type="domain" description="Sulfatase N-terminal" evidence="4">
    <location>
        <begin position="33"/>
        <end position="415"/>
    </location>
</feature>
<dbReference type="AlphaFoldDB" id="A0AAU9DI42"/>